<dbReference type="InterPro" id="IPR003710">
    <property type="entry name" value="ApbA"/>
</dbReference>
<evidence type="ECO:0000256" key="7">
    <source>
        <dbReference type="ARBA" id="ARBA00022857"/>
    </source>
</evidence>
<comment type="pathway">
    <text evidence="2 11">Cofactor biosynthesis; (R)-pantothenate biosynthesis; (R)-pantoate from 3-methyl-2-oxobutanoate: step 2/2.</text>
</comment>
<gene>
    <name evidence="14" type="ORF">ACFO3S_14195</name>
</gene>
<dbReference type="InterPro" id="IPR013328">
    <property type="entry name" value="6PGD_dom2"/>
</dbReference>
<dbReference type="SUPFAM" id="SSF51735">
    <property type="entry name" value="NAD(P)-binding Rossmann-fold domains"/>
    <property type="match status" value="1"/>
</dbReference>
<protein>
    <recommendedName>
        <fullName evidence="5 11">2-dehydropantoate 2-reductase</fullName>
        <ecNumber evidence="4 11">1.1.1.169</ecNumber>
    </recommendedName>
    <alternativeName>
        <fullName evidence="9 11">Ketopantoate reductase</fullName>
    </alternativeName>
</protein>
<evidence type="ECO:0000256" key="9">
    <source>
        <dbReference type="ARBA" id="ARBA00032024"/>
    </source>
</evidence>
<dbReference type="PANTHER" id="PTHR43765:SF2">
    <property type="entry name" value="2-DEHYDROPANTOATE 2-REDUCTASE"/>
    <property type="match status" value="1"/>
</dbReference>
<dbReference type="PANTHER" id="PTHR43765">
    <property type="entry name" value="2-DEHYDROPANTOATE 2-REDUCTASE-RELATED"/>
    <property type="match status" value="1"/>
</dbReference>
<feature type="domain" description="Ketopantoate reductase C-terminal" evidence="13">
    <location>
        <begin position="190"/>
        <end position="311"/>
    </location>
</feature>
<comment type="catalytic activity">
    <reaction evidence="10 11">
        <text>(R)-pantoate + NADP(+) = 2-dehydropantoate + NADPH + H(+)</text>
        <dbReference type="Rhea" id="RHEA:16233"/>
        <dbReference type="ChEBI" id="CHEBI:11561"/>
        <dbReference type="ChEBI" id="CHEBI:15378"/>
        <dbReference type="ChEBI" id="CHEBI:15980"/>
        <dbReference type="ChEBI" id="CHEBI:57783"/>
        <dbReference type="ChEBI" id="CHEBI:58349"/>
        <dbReference type="EC" id="1.1.1.169"/>
    </reaction>
</comment>
<organism evidence="14 15">
    <name type="scientific">Cohnella hongkongensis</name>
    <dbReference type="NCBI Taxonomy" id="178337"/>
    <lineage>
        <taxon>Bacteria</taxon>
        <taxon>Bacillati</taxon>
        <taxon>Bacillota</taxon>
        <taxon>Bacilli</taxon>
        <taxon>Bacillales</taxon>
        <taxon>Paenibacillaceae</taxon>
        <taxon>Cohnella</taxon>
    </lineage>
</organism>
<dbReference type="NCBIfam" id="TIGR00745">
    <property type="entry name" value="apbA_panE"/>
    <property type="match status" value="1"/>
</dbReference>
<keyword evidence="6 11" id="KW-0566">Pantothenate biosynthesis</keyword>
<evidence type="ECO:0000256" key="6">
    <source>
        <dbReference type="ARBA" id="ARBA00022655"/>
    </source>
</evidence>
<reference evidence="15" key="1">
    <citation type="journal article" date="2019" name="Int. J. Syst. Evol. Microbiol.">
        <title>The Global Catalogue of Microorganisms (GCM) 10K type strain sequencing project: providing services to taxonomists for standard genome sequencing and annotation.</title>
        <authorList>
            <consortium name="The Broad Institute Genomics Platform"/>
            <consortium name="The Broad Institute Genome Sequencing Center for Infectious Disease"/>
            <person name="Wu L."/>
            <person name="Ma J."/>
        </authorList>
    </citation>
    <scope>NUCLEOTIDE SEQUENCE [LARGE SCALE GENOMIC DNA]</scope>
    <source>
        <strain evidence="15">CCUG 49571</strain>
    </source>
</reference>
<proteinExistence type="inferred from homology"/>
<dbReference type="EC" id="1.1.1.169" evidence="4 11"/>
<dbReference type="InterPro" id="IPR036291">
    <property type="entry name" value="NAD(P)-bd_dom_sf"/>
</dbReference>
<evidence type="ECO:0000313" key="15">
    <source>
        <dbReference type="Proteomes" id="UP001596028"/>
    </source>
</evidence>
<dbReference type="InterPro" id="IPR050838">
    <property type="entry name" value="Ketopantoate_reductase"/>
</dbReference>
<dbReference type="Gene3D" id="3.40.50.720">
    <property type="entry name" value="NAD(P)-binding Rossmann-like Domain"/>
    <property type="match status" value="1"/>
</dbReference>
<dbReference type="SUPFAM" id="SSF48179">
    <property type="entry name" value="6-phosphogluconate dehydrogenase C-terminal domain-like"/>
    <property type="match status" value="1"/>
</dbReference>
<dbReference type="Pfam" id="PF08546">
    <property type="entry name" value="ApbA_C"/>
    <property type="match status" value="1"/>
</dbReference>
<name>A0ABV9FH18_9BACL</name>
<dbReference type="InterPro" id="IPR008927">
    <property type="entry name" value="6-PGluconate_DH-like_C_sf"/>
</dbReference>
<dbReference type="EMBL" id="JBHSEP010000009">
    <property type="protein sequence ID" value="MFC4599399.1"/>
    <property type="molecule type" value="Genomic_DNA"/>
</dbReference>
<evidence type="ECO:0000256" key="1">
    <source>
        <dbReference type="ARBA" id="ARBA00002919"/>
    </source>
</evidence>
<evidence type="ECO:0000313" key="14">
    <source>
        <dbReference type="EMBL" id="MFC4599399.1"/>
    </source>
</evidence>
<evidence type="ECO:0000256" key="8">
    <source>
        <dbReference type="ARBA" id="ARBA00023002"/>
    </source>
</evidence>
<evidence type="ECO:0000259" key="13">
    <source>
        <dbReference type="Pfam" id="PF08546"/>
    </source>
</evidence>
<evidence type="ECO:0000256" key="11">
    <source>
        <dbReference type="RuleBase" id="RU362068"/>
    </source>
</evidence>
<evidence type="ECO:0000259" key="12">
    <source>
        <dbReference type="Pfam" id="PF02558"/>
    </source>
</evidence>
<accession>A0ABV9FH18</accession>
<dbReference type="InterPro" id="IPR013752">
    <property type="entry name" value="KPA_reductase"/>
</dbReference>
<evidence type="ECO:0000256" key="5">
    <source>
        <dbReference type="ARBA" id="ARBA00019465"/>
    </source>
</evidence>
<dbReference type="RefSeq" id="WP_378097110.1">
    <property type="nucleotide sequence ID" value="NZ_JBHSEP010000009.1"/>
</dbReference>
<comment type="function">
    <text evidence="1 11">Catalyzes the NADPH-dependent reduction of ketopantoate into pantoic acid.</text>
</comment>
<dbReference type="Pfam" id="PF02558">
    <property type="entry name" value="ApbA"/>
    <property type="match status" value="1"/>
</dbReference>
<comment type="similarity">
    <text evidence="3 11">Belongs to the ketopantoate reductase family.</text>
</comment>
<evidence type="ECO:0000256" key="4">
    <source>
        <dbReference type="ARBA" id="ARBA00013014"/>
    </source>
</evidence>
<dbReference type="Proteomes" id="UP001596028">
    <property type="component" value="Unassembled WGS sequence"/>
</dbReference>
<evidence type="ECO:0000256" key="3">
    <source>
        <dbReference type="ARBA" id="ARBA00007870"/>
    </source>
</evidence>
<keyword evidence="8 11" id="KW-0560">Oxidoreductase</keyword>
<keyword evidence="15" id="KW-1185">Reference proteome</keyword>
<keyword evidence="7 11" id="KW-0521">NADP</keyword>
<feature type="domain" description="Ketopantoate reductase N-terminal" evidence="12">
    <location>
        <begin position="12"/>
        <end position="160"/>
    </location>
</feature>
<dbReference type="InterPro" id="IPR013332">
    <property type="entry name" value="KPR_N"/>
</dbReference>
<comment type="caution">
    <text evidence="14">The sequence shown here is derived from an EMBL/GenBank/DDBJ whole genome shotgun (WGS) entry which is preliminary data.</text>
</comment>
<evidence type="ECO:0000256" key="10">
    <source>
        <dbReference type="ARBA" id="ARBA00048793"/>
    </source>
</evidence>
<evidence type="ECO:0000256" key="2">
    <source>
        <dbReference type="ARBA" id="ARBA00004994"/>
    </source>
</evidence>
<dbReference type="Gene3D" id="1.10.1040.10">
    <property type="entry name" value="N-(1-d-carboxylethyl)-l-norvaline Dehydrogenase, domain 2"/>
    <property type="match status" value="1"/>
</dbReference>
<sequence length="315" mass="34269">MERNGNMEDRTAVLGGGSLGLLLAGRLYAAGRECVVWTRTREQAERLNGEGLRIEAGNGLPERRTAACARAWEDAEPTAGIVLLTVKQTALSDRFLKRLAELVPPGGTIVPFQNGIGHVEALRKALPGRQIAVAVTTEGAWRTGAASVRHTGHGDIRLGDDGEVRPETLQVVERMLTEAGFSVFLSKQLNNEMMRKLLINAVVNPLTAILRIPNGALAKTPERLELAKALFRETYEVLRAYGLEGESEDLWETLTRVCEATADNRSSMLQDVEAGKETEVDSINGMIVRMAAAKHSDAPWNRMATALVKALHDNG</sequence>